<comment type="caution">
    <text evidence="2">The sequence shown here is derived from an EMBL/GenBank/DDBJ whole genome shotgun (WGS) entry which is preliminary data.</text>
</comment>
<protein>
    <submittedName>
        <fullName evidence="2">Peptidase inhibitor family I36</fullName>
    </submittedName>
</protein>
<evidence type="ECO:0000313" key="2">
    <source>
        <dbReference type="EMBL" id="PRY31406.1"/>
    </source>
</evidence>
<dbReference type="Pfam" id="PF03995">
    <property type="entry name" value="Inhibitor_I36"/>
    <property type="match status" value="1"/>
</dbReference>
<dbReference type="RefSeq" id="WP_106125886.1">
    <property type="nucleotide sequence ID" value="NZ_PVZG01000003.1"/>
</dbReference>
<evidence type="ECO:0000256" key="1">
    <source>
        <dbReference type="SAM" id="SignalP"/>
    </source>
</evidence>
<feature type="chain" id="PRO_5015567334" evidence="1">
    <location>
        <begin position="28"/>
        <end position="170"/>
    </location>
</feature>
<gene>
    <name evidence="2" type="ORF">CLV70_103293</name>
</gene>
<evidence type="ECO:0000313" key="3">
    <source>
        <dbReference type="Proteomes" id="UP000239209"/>
    </source>
</evidence>
<organism evidence="2 3">
    <name type="scientific">Pseudosporangium ferrugineum</name>
    <dbReference type="NCBI Taxonomy" id="439699"/>
    <lineage>
        <taxon>Bacteria</taxon>
        <taxon>Bacillati</taxon>
        <taxon>Actinomycetota</taxon>
        <taxon>Actinomycetes</taxon>
        <taxon>Micromonosporales</taxon>
        <taxon>Micromonosporaceae</taxon>
        <taxon>Pseudosporangium</taxon>
    </lineage>
</organism>
<dbReference type="Proteomes" id="UP000239209">
    <property type="component" value="Unassembled WGS sequence"/>
</dbReference>
<dbReference type="OrthoDB" id="3405668at2"/>
<proteinExistence type="predicted"/>
<feature type="signal peptide" evidence="1">
    <location>
        <begin position="1"/>
        <end position="27"/>
    </location>
</feature>
<dbReference type="AlphaFoldDB" id="A0A2T0SDB3"/>
<keyword evidence="1" id="KW-0732">Signal</keyword>
<dbReference type="Gene3D" id="2.60.20.10">
    <property type="entry name" value="Crystallins"/>
    <property type="match status" value="1"/>
</dbReference>
<accession>A0A2T0SDB3</accession>
<name>A0A2T0SDB3_9ACTN</name>
<keyword evidence="3" id="KW-1185">Reference proteome</keyword>
<sequence>MKRRLAALMATFAAGLVMVGGAGTAVAAPAGDATQVRIDAILDAHPGAVQTGRTRVTFSNGVVLGLTSAGESDCPADAMCLWDDQTYTGQIEIIYSYVCDYALTINLKDTGFNDRASSWKNNTTRRVGTTYWDYDARGGVVWRMYPMQKAPTLPKEFNDEASAVNCYNLS</sequence>
<dbReference type="EMBL" id="PVZG01000003">
    <property type="protein sequence ID" value="PRY31406.1"/>
    <property type="molecule type" value="Genomic_DNA"/>
</dbReference>
<reference evidence="2 3" key="1">
    <citation type="submission" date="2018-03" db="EMBL/GenBank/DDBJ databases">
        <title>Genomic Encyclopedia of Archaeal and Bacterial Type Strains, Phase II (KMG-II): from individual species to whole genera.</title>
        <authorList>
            <person name="Goeker M."/>
        </authorList>
    </citation>
    <scope>NUCLEOTIDE SEQUENCE [LARGE SCALE GENOMIC DNA]</scope>
    <source>
        <strain evidence="2 3">DSM 45348</strain>
    </source>
</reference>